<sequence>MADSTARFALPNLQPGQAQKELFHNEALARIDGLLHPVVEALDQNEPPAVPEPGKAWIAGPMPTGEWAGHAGDLAIRTEGGWRFIRPVAGMTAWLTPASAWVWHDGNGWRATPAPTFGVAVGGEQVVGGRQPAIARPAGGATVDQQARTALDAILSALEAHGLIAN</sequence>
<keyword evidence="2" id="KW-1185">Reference proteome</keyword>
<dbReference type="EMBL" id="MIPT01000001">
    <property type="protein sequence ID" value="OHT19681.1"/>
    <property type="molecule type" value="Genomic_DNA"/>
</dbReference>
<dbReference type="InterPro" id="IPR021251">
    <property type="entry name" value="DUF2793"/>
</dbReference>
<dbReference type="OrthoDB" id="564699at2"/>
<dbReference type="RefSeq" id="WP_070933583.1">
    <property type="nucleotide sequence ID" value="NZ_MIPT01000001.1"/>
</dbReference>
<evidence type="ECO:0000313" key="2">
    <source>
        <dbReference type="Proteomes" id="UP000179467"/>
    </source>
</evidence>
<dbReference type="Proteomes" id="UP000179467">
    <property type="component" value="Unassembled WGS sequence"/>
</dbReference>
<accession>A0A1S1HDS4</accession>
<protein>
    <recommendedName>
        <fullName evidence="3">DUF2793 domain-containing protein</fullName>
    </recommendedName>
</protein>
<gene>
    <name evidence="1" type="ORF">BHE75_01669</name>
</gene>
<reference evidence="1 2" key="1">
    <citation type="submission" date="2016-09" db="EMBL/GenBank/DDBJ databases">
        <title>Metabolic pathway, cell adaptation mechanisms and a novel monoxygenase revealed through proteogenomic-transcription analysis of a Sphingomonas haloaromaticamans strain degrading the fungicide ortho-phenylphenol.</title>
        <authorList>
            <person name="Perruchon C."/>
            <person name="Papadopoulou E.S."/>
            <person name="Rousidou C."/>
            <person name="Vasileiadis S."/>
            <person name="Tanou G."/>
            <person name="Amoutzias G."/>
            <person name="Molassiotis A."/>
            <person name="Karpouzas D.G."/>
        </authorList>
    </citation>
    <scope>NUCLEOTIDE SEQUENCE [LARGE SCALE GENOMIC DNA]</scope>
    <source>
        <strain evidence="1 2">P3</strain>
    </source>
</reference>
<organism evidence="1 2">
    <name type="scientific">Edaphosphingomonas haloaromaticamans</name>
    <dbReference type="NCBI Taxonomy" id="653954"/>
    <lineage>
        <taxon>Bacteria</taxon>
        <taxon>Pseudomonadati</taxon>
        <taxon>Pseudomonadota</taxon>
        <taxon>Alphaproteobacteria</taxon>
        <taxon>Sphingomonadales</taxon>
        <taxon>Rhizorhabdaceae</taxon>
        <taxon>Edaphosphingomonas</taxon>
    </lineage>
</organism>
<name>A0A1S1HDS4_9SPHN</name>
<comment type="caution">
    <text evidence="1">The sequence shown here is derived from an EMBL/GenBank/DDBJ whole genome shotgun (WGS) entry which is preliminary data.</text>
</comment>
<proteinExistence type="predicted"/>
<evidence type="ECO:0000313" key="1">
    <source>
        <dbReference type="EMBL" id="OHT19681.1"/>
    </source>
</evidence>
<evidence type="ECO:0008006" key="3">
    <source>
        <dbReference type="Google" id="ProtNLM"/>
    </source>
</evidence>
<dbReference type="AlphaFoldDB" id="A0A1S1HDS4"/>
<dbReference type="Pfam" id="PF10983">
    <property type="entry name" value="DUF2793"/>
    <property type="match status" value="1"/>
</dbReference>